<gene>
    <name evidence="1" type="ORF">A6302_03479</name>
</gene>
<evidence type="ECO:0000313" key="1">
    <source>
        <dbReference type="EMBL" id="ODN69217.1"/>
    </source>
</evidence>
<reference evidence="1 2" key="1">
    <citation type="submission" date="2016-07" db="EMBL/GenBank/DDBJ databases">
        <title>Draft Genome Sequence of Methylobrevis pamukkalensis PK2.</title>
        <authorList>
            <person name="Vasilenko O.V."/>
            <person name="Doronina N.V."/>
            <person name="Shmareva M.N."/>
            <person name="Tarlachkov S.V."/>
            <person name="Mustakhimov I."/>
            <person name="Trotsenko Y.A."/>
        </authorList>
    </citation>
    <scope>NUCLEOTIDE SEQUENCE [LARGE SCALE GENOMIC DNA]</scope>
    <source>
        <strain evidence="1 2">PK2</strain>
    </source>
</reference>
<keyword evidence="2" id="KW-1185">Reference proteome</keyword>
<dbReference type="RefSeq" id="WP_069307814.1">
    <property type="nucleotide sequence ID" value="NZ_MCRJ01000103.1"/>
</dbReference>
<dbReference type="Proteomes" id="UP000094622">
    <property type="component" value="Unassembled WGS sequence"/>
</dbReference>
<dbReference type="EMBL" id="MCRJ01000103">
    <property type="protein sequence ID" value="ODN69217.1"/>
    <property type="molecule type" value="Genomic_DNA"/>
</dbReference>
<evidence type="ECO:0000313" key="2">
    <source>
        <dbReference type="Proteomes" id="UP000094622"/>
    </source>
</evidence>
<sequence length="151" mass="17001">MHMIILKFDTEDDARDILAAIARAQELQAHHELDPDEAPAEGGDARPCPLCGVVHVQAEWGGQSKHIDGLEPTSLRRQTKHFDFRLGQVVRVRRSNTIGRVIQQIASIDRASQYVLTFRNVSFMTRPLYANELAEVHPEEPGAEDFDPSDF</sequence>
<dbReference type="AlphaFoldDB" id="A0A1E3GYS4"/>
<protein>
    <submittedName>
        <fullName evidence="1">Uncharacterized protein</fullName>
    </submittedName>
</protein>
<proteinExistence type="predicted"/>
<organism evidence="1 2">
    <name type="scientific">Methylobrevis pamukkalensis</name>
    <dbReference type="NCBI Taxonomy" id="1439726"/>
    <lineage>
        <taxon>Bacteria</taxon>
        <taxon>Pseudomonadati</taxon>
        <taxon>Pseudomonadota</taxon>
        <taxon>Alphaproteobacteria</taxon>
        <taxon>Hyphomicrobiales</taxon>
        <taxon>Pleomorphomonadaceae</taxon>
        <taxon>Methylobrevis</taxon>
    </lineage>
</organism>
<comment type="caution">
    <text evidence="1">The sequence shown here is derived from an EMBL/GenBank/DDBJ whole genome shotgun (WGS) entry which is preliminary data.</text>
</comment>
<accession>A0A1E3GYS4</accession>
<name>A0A1E3GYS4_9HYPH</name>